<evidence type="ECO:0000313" key="1">
    <source>
        <dbReference type="EMBL" id="KAI0067283.1"/>
    </source>
</evidence>
<comment type="caution">
    <text evidence="1">The sequence shown here is derived from an EMBL/GenBank/DDBJ whole genome shotgun (WGS) entry which is preliminary data.</text>
</comment>
<sequence>MSTSPRHAQSAISLDHLGSRYNIATVHLNDGDIDVQPQVDPPESDQRSPDLNLAYSQADDVPDGGYGWVVVAACSVITFFFVGLGYSWGVIQARLTASHLATDSTLSFIGSTTVAFISFAALLNARLIRWLGTRNAALLACFCLGAGQILNGWSAGSVGGLFITNGVVMGFGTSLCFMACGSLPSQYFKRRRGLANGVVFAGGGLGGSVWALSINALIDRVGIPWTFRILGFITLAVTMPTAMLLKERTRRASASLEWGLFLDPKFILLFVGSGVATFPLLVPPFFIPLYANSLGTSTFLGSALLSVFNLSSAAGRVGFGLLCDKIGPISSLSFALVLSAVSMLAIWPVSGSVAPLVVFIVLNGAGNGGFFSTMPSVVGHMYGQARVANALAMVVTGWAFGYFLGSPVAGWILDAYGGSEAGRAAFRPAIYFAGSMSLGSAAIIILMRHIVSGKIFAFV</sequence>
<organism evidence="1 2">
    <name type="scientific">Artomyces pyxidatus</name>
    <dbReference type="NCBI Taxonomy" id="48021"/>
    <lineage>
        <taxon>Eukaryota</taxon>
        <taxon>Fungi</taxon>
        <taxon>Dikarya</taxon>
        <taxon>Basidiomycota</taxon>
        <taxon>Agaricomycotina</taxon>
        <taxon>Agaricomycetes</taxon>
        <taxon>Russulales</taxon>
        <taxon>Auriscalpiaceae</taxon>
        <taxon>Artomyces</taxon>
    </lineage>
</organism>
<proteinExistence type="predicted"/>
<gene>
    <name evidence="1" type="ORF">BV25DRAFT_1795240</name>
</gene>
<evidence type="ECO:0000313" key="2">
    <source>
        <dbReference type="Proteomes" id="UP000814140"/>
    </source>
</evidence>
<dbReference type="EMBL" id="MU277190">
    <property type="protein sequence ID" value="KAI0067283.1"/>
    <property type="molecule type" value="Genomic_DNA"/>
</dbReference>
<reference evidence="1" key="1">
    <citation type="submission" date="2021-03" db="EMBL/GenBank/DDBJ databases">
        <authorList>
            <consortium name="DOE Joint Genome Institute"/>
            <person name="Ahrendt S."/>
            <person name="Looney B.P."/>
            <person name="Miyauchi S."/>
            <person name="Morin E."/>
            <person name="Drula E."/>
            <person name="Courty P.E."/>
            <person name="Chicoki N."/>
            <person name="Fauchery L."/>
            <person name="Kohler A."/>
            <person name="Kuo A."/>
            <person name="Labutti K."/>
            <person name="Pangilinan J."/>
            <person name="Lipzen A."/>
            <person name="Riley R."/>
            <person name="Andreopoulos W."/>
            <person name="He G."/>
            <person name="Johnson J."/>
            <person name="Barry K.W."/>
            <person name="Grigoriev I.V."/>
            <person name="Nagy L."/>
            <person name="Hibbett D."/>
            <person name="Henrissat B."/>
            <person name="Matheny P.B."/>
            <person name="Labbe J."/>
            <person name="Martin F."/>
        </authorList>
    </citation>
    <scope>NUCLEOTIDE SEQUENCE</scope>
    <source>
        <strain evidence="1">HHB10654</strain>
    </source>
</reference>
<protein>
    <submittedName>
        <fullName evidence="1">MFS general substrate transporter</fullName>
    </submittedName>
</protein>
<reference evidence="1" key="2">
    <citation type="journal article" date="2022" name="New Phytol.">
        <title>Evolutionary transition to the ectomycorrhizal habit in the genomes of a hyperdiverse lineage of mushroom-forming fungi.</title>
        <authorList>
            <person name="Looney B."/>
            <person name="Miyauchi S."/>
            <person name="Morin E."/>
            <person name="Drula E."/>
            <person name="Courty P.E."/>
            <person name="Kohler A."/>
            <person name="Kuo A."/>
            <person name="LaButti K."/>
            <person name="Pangilinan J."/>
            <person name="Lipzen A."/>
            <person name="Riley R."/>
            <person name="Andreopoulos W."/>
            <person name="He G."/>
            <person name="Johnson J."/>
            <person name="Nolan M."/>
            <person name="Tritt A."/>
            <person name="Barry K.W."/>
            <person name="Grigoriev I.V."/>
            <person name="Nagy L.G."/>
            <person name="Hibbett D."/>
            <person name="Henrissat B."/>
            <person name="Matheny P.B."/>
            <person name="Labbe J."/>
            <person name="Martin F.M."/>
        </authorList>
    </citation>
    <scope>NUCLEOTIDE SEQUENCE</scope>
    <source>
        <strain evidence="1">HHB10654</strain>
    </source>
</reference>
<dbReference type="Proteomes" id="UP000814140">
    <property type="component" value="Unassembled WGS sequence"/>
</dbReference>
<name>A0ACB8TFT0_9AGAM</name>
<keyword evidence="2" id="KW-1185">Reference proteome</keyword>
<accession>A0ACB8TFT0</accession>